<gene>
    <name evidence="2" type="ORF">PR048_007926</name>
</gene>
<comment type="caution">
    <text evidence="2">The sequence shown here is derived from an EMBL/GenBank/DDBJ whole genome shotgun (WGS) entry which is preliminary data.</text>
</comment>
<reference evidence="2 3" key="1">
    <citation type="submission" date="2023-02" db="EMBL/GenBank/DDBJ databases">
        <title>LHISI_Scaffold_Assembly.</title>
        <authorList>
            <person name="Stuart O.P."/>
            <person name="Cleave R."/>
            <person name="Magrath M.J.L."/>
            <person name="Mikheyev A.S."/>
        </authorList>
    </citation>
    <scope>NUCLEOTIDE SEQUENCE [LARGE SCALE GENOMIC DNA]</scope>
    <source>
        <strain evidence="2">Daus_M_001</strain>
        <tissue evidence="2">Leg muscle</tissue>
    </source>
</reference>
<sequence>MAPDWQNWKLSANQLLGRTETTCVSTEVIDKFMKLNHKPLELETPVPLYSVIQHHHEFYTFNGELAYYALNLLHLQCEKTFSLEDINPPFVRTGRSLSDISFVCKNITTLEAPGRKVKKNSPRNYSTGAISSAVNFKRTTMMKCTMTRSCYCGGPGDSPTADYLWGAPARPTPTLNPPLFQPPIPAATSFMHVIYGNPDPYTPLCPPEHATPVQMHAKQDEGEMRSQRKSADSDIVRHESHMRKSVAEYLTNTEVKPYAKYGVEGSRWPRRTILRRRVIDGKTARQFSAWFVEAMGELMRMTRSPLALPRFQTSGEQNSFNQAANLIFPPGAEWQENRRLRGCAVRQRRGGACHVEWRQEECLADKLEWDGRERENDGVVAVWGEGGGRCLAKNSAEGMVKDDEIGLRDERVGKENVRKDGVPEGCLQGDLVAVSKRTQKLAYNNKNLSGAAVVEQLACSPPTLANRVQCPVGSPDSRKWESCRTMPMVDGFSRKWESCRTMPLVDGFSRKWELCRTMRWSRVSRKWDVPDDACRRVFSQVGIVPDDAAGRRVSSLIFRFPALTFRHCSILTSIALIGSQDFAVLRTFARRFSSVSNRQHATEKSNQGFHANGRGNERKYTHPRELGMENRSGLDLPPICNDLARASAAYKTTLEEMVTSHSPCGGCLDLIAAESKYHKDCHLKLDSCIKMFPNENSVRGRPKDSTKMVAFQKLCFFLEESELEEYLESAYIPGGNTVINFKGTADSILYETWYRVLKRSDVDERQCVVEKTAEIIRNDILTTVQRNLRYEWIRPQTPTIFDDQYVRKTDKSAFATLFTYVLPEENMAVGTSTFVINGGYILHAATTWPRLANYYQSWSIYGKHITKNYSSAVVVFDGYSEKPGTNVVGEQTMATKVKNRPNRNVKILHPSTSKTSANLRDIAIIQNNIGDMQIAVLFVHDFTRRVPAYSTHCPIERPTLTLQCEWRALLPDDSSFATLRKDNLTGIRARRNKDSVNGRNWKERVIAHYIAQYYETVNTREGLAKLKLRLLVEIAYAAKKKTHCTPLVLTPLEEFLATPLPGLENATGASPGLSVEWIAGMKGRRETGDPREDPTTSGIVHHDSRSRKSGDGPARNRTRHALGWEASASSHSRRLRRVRCDDLRKEHTLDVTHIRNTIPEHSGMTKDGLFKALRFNIHTSDRPTYRNIQGVTAEIPINTRSTKRVLHGSSQTLALSGDGTLHTHDSVALIAPEPLKPQTRKTAPRPGLENANLGPCELPLEDLSRTIGRRGGIFFRDTPHPLQEQFLITACRQQASLPHVISFRGGGGKRGCRPEGGGCLGRSLCVSQMIKQEYPSNSFCRGNSRDIAGVVLLKEPNCSVGGTESTAEGTIIRAN</sequence>
<evidence type="ECO:0000313" key="3">
    <source>
        <dbReference type="Proteomes" id="UP001159363"/>
    </source>
</evidence>
<feature type="region of interest" description="Disordered" evidence="1">
    <location>
        <begin position="219"/>
        <end position="238"/>
    </location>
</feature>
<feature type="region of interest" description="Disordered" evidence="1">
    <location>
        <begin position="1084"/>
        <end position="1128"/>
    </location>
</feature>
<name>A0ABQ9HVN3_9NEOP</name>
<evidence type="ECO:0000313" key="2">
    <source>
        <dbReference type="EMBL" id="KAJ8888436.1"/>
    </source>
</evidence>
<feature type="compositionally biased region" description="Polar residues" evidence="1">
    <location>
        <begin position="599"/>
        <end position="609"/>
    </location>
</feature>
<feature type="region of interest" description="Disordered" evidence="1">
    <location>
        <begin position="599"/>
        <end position="620"/>
    </location>
</feature>
<accession>A0ABQ9HVN3</accession>
<keyword evidence="3" id="KW-1185">Reference proteome</keyword>
<feature type="compositionally biased region" description="Basic and acidic residues" evidence="1">
    <location>
        <begin position="1084"/>
        <end position="1110"/>
    </location>
</feature>
<protein>
    <submittedName>
        <fullName evidence="2">Uncharacterized protein</fullName>
    </submittedName>
</protein>
<dbReference type="Proteomes" id="UP001159363">
    <property type="component" value="Chromosome 3"/>
</dbReference>
<proteinExistence type="predicted"/>
<evidence type="ECO:0000256" key="1">
    <source>
        <dbReference type="SAM" id="MobiDB-lite"/>
    </source>
</evidence>
<organism evidence="2 3">
    <name type="scientific">Dryococelus australis</name>
    <dbReference type="NCBI Taxonomy" id="614101"/>
    <lineage>
        <taxon>Eukaryota</taxon>
        <taxon>Metazoa</taxon>
        <taxon>Ecdysozoa</taxon>
        <taxon>Arthropoda</taxon>
        <taxon>Hexapoda</taxon>
        <taxon>Insecta</taxon>
        <taxon>Pterygota</taxon>
        <taxon>Neoptera</taxon>
        <taxon>Polyneoptera</taxon>
        <taxon>Phasmatodea</taxon>
        <taxon>Verophasmatodea</taxon>
        <taxon>Anareolatae</taxon>
        <taxon>Phasmatidae</taxon>
        <taxon>Eurycanthinae</taxon>
        <taxon>Dryococelus</taxon>
    </lineage>
</organism>
<dbReference type="EMBL" id="JARBHB010000003">
    <property type="protein sequence ID" value="KAJ8888436.1"/>
    <property type="molecule type" value="Genomic_DNA"/>
</dbReference>